<evidence type="ECO:0000256" key="1">
    <source>
        <dbReference type="ARBA" id="ARBA00007447"/>
    </source>
</evidence>
<feature type="domain" description="Peptidase A1" evidence="9">
    <location>
        <begin position="52"/>
        <end position="403"/>
    </location>
</feature>
<dbReference type="EMBL" id="DS022300">
    <property type="protein sequence ID" value="OAJ35767.1"/>
    <property type="molecule type" value="Genomic_DNA"/>
</dbReference>
<evidence type="ECO:0000259" key="9">
    <source>
        <dbReference type="PROSITE" id="PS51767"/>
    </source>
</evidence>
<keyword evidence="2" id="KW-0645">Protease</keyword>
<dbReference type="FunFam" id="2.40.70.10:FF:000017">
    <property type="entry name" value="Uncharacterized protein"/>
    <property type="match status" value="1"/>
</dbReference>
<keyword evidence="5" id="KW-0378">Hydrolase</keyword>
<gene>
    <name evidence="10" type="ORF">BDEG_20009</name>
</gene>
<dbReference type="SUPFAM" id="SSF50630">
    <property type="entry name" value="Acid proteases"/>
    <property type="match status" value="1"/>
</dbReference>
<dbReference type="Gene3D" id="2.40.70.10">
    <property type="entry name" value="Acid Proteases"/>
    <property type="match status" value="1"/>
</dbReference>
<sequence>MLITLECILLALQAVSAVRVSLHSPIGTTSQSSNRLSKRSPVQLGSDIGQCFTMKVNVNGVGLSLRVDSDISDIIIPLPSSSNDVGLTPESISNGQPITIKYKYSDYYGVIPTVAVTIPGTRITDTSLPILAVKKLSADSVGIGGTLKQGIFGFGYTSLSNHHSKTTAMDILYNNDVIPNNEVSLQLCPYDMTSESFINIGNTDVAAKCGTNGKSIAWVESPSDDRHTVNIKSVLINDKQVDLPEEFQKRMENGRILYSTVETCFLYMSFPETIVKALVDAIADSDAITVKYNVYRIDFLNRQDFNDIFWRHHLMPEAIMFIKWNKLPTLTITMFAETPVTDENRDSIVTIKLGPRDYIQKVDFKNLVFAVKADSNDHAVLGASFMSRLGLTFDRQNARIGFGPGCGCEVLTDGYPIISDHYRVLWSPSQLPEQPSGSGSSGTFIRRRKPTTTTDQVVVPENTHHTVKSHTTTHDKLD</sequence>
<feature type="chain" id="PRO_5008245653" description="Peptidase A1 domain-containing protein" evidence="8">
    <location>
        <begin position="18"/>
        <end position="478"/>
    </location>
</feature>
<dbReference type="AlphaFoldDB" id="A0A177W6R0"/>
<evidence type="ECO:0000256" key="8">
    <source>
        <dbReference type="SAM" id="SignalP"/>
    </source>
</evidence>
<feature type="region of interest" description="Disordered" evidence="7">
    <location>
        <begin position="429"/>
        <end position="478"/>
    </location>
</feature>
<proteinExistence type="inferred from homology"/>
<comment type="similarity">
    <text evidence="1">Belongs to the peptidase A1 family.</text>
</comment>
<dbReference type="PROSITE" id="PS51767">
    <property type="entry name" value="PEPTIDASE_A1"/>
    <property type="match status" value="1"/>
</dbReference>
<dbReference type="FunFam" id="2.40.70.10:FF:000132">
    <property type="entry name" value="Uncharacterized protein"/>
    <property type="match status" value="1"/>
</dbReference>
<keyword evidence="6" id="KW-0865">Zymogen</keyword>
<feature type="signal peptide" evidence="8">
    <location>
        <begin position="1"/>
        <end position="17"/>
    </location>
</feature>
<organism evidence="10 11">
    <name type="scientific">Batrachochytrium dendrobatidis (strain JEL423)</name>
    <dbReference type="NCBI Taxonomy" id="403673"/>
    <lineage>
        <taxon>Eukaryota</taxon>
        <taxon>Fungi</taxon>
        <taxon>Fungi incertae sedis</taxon>
        <taxon>Chytridiomycota</taxon>
        <taxon>Chytridiomycota incertae sedis</taxon>
        <taxon>Chytridiomycetes</taxon>
        <taxon>Rhizophydiales</taxon>
        <taxon>Rhizophydiales incertae sedis</taxon>
        <taxon>Batrachochytrium</taxon>
    </lineage>
</organism>
<evidence type="ECO:0000256" key="7">
    <source>
        <dbReference type="SAM" id="MobiDB-lite"/>
    </source>
</evidence>
<evidence type="ECO:0000256" key="2">
    <source>
        <dbReference type="ARBA" id="ARBA00022670"/>
    </source>
</evidence>
<evidence type="ECO:0000256" key="6">
    <source>
        <dbReference type="ARBA" id="ARBA00023145"/>
    </source>
</evidence>
<dbReference type="VEuPathDB" id="FungiDB:BDEG_20009"/>
<evidence type="ECO:0000256" key="4">
    <source>
        <dbReference type="ARBA" id="ARBA00022750"/>
    </source>
</evidence>
<evidence type="ECO:0000256" key="5">
    <source>
        <dbReference type="ARBA" id="ARBA00022801"/>
    </source>
</evidence>
<dbReference type="Pfam" id="PF00026">
    <property type="entry name" value="Asp"/>
    <property type="match status" value="1"/>
</dbReference>
<dbReference type="PANTHER" id="PTHR47965:SF12">
    <property type="entry name" value="ASPARTIC PROTEINASE 3-RELATED"/>
    <property type="match status" value="1"/>
</dbReference>
<dbReference type="Proteomes" id="UP000077115">
    <property type="component" value="Unassembled WGS sequence"/>
</dbReference>
<accession>A0A177W6R0</accession>
<dbReference type="InterPro" id="IPR033121">
    <property type="entry name" value="PEPTIDASE_A1"/>
</dbReference>
<keyword evidence="3 8" id="KW-0732">Signal</keyword>
<dbReference type="InterPro" id="IPR021109">
    <property type="entry name" value="Peptidase_aspartic_dom_sf"/>
</dbReference>
<dbReference type="PANTHER" id="PTHR47965">
    <property type="entry name" value="ASPARTYL PROTEASE-RELATED"/>
    <property type="match status" value="1"/>
</dbReference>
<evidence type="ECO:0000313" key="11">
    <source>
        <dbReference type="Proteomes" id="UP000077115"/>
    </source>
</evidence>
<dbReference type="GO" id="GO:0004190">
    <property type="term" value="F:aspartic-type endopeptidase activity"/>
    <property type="evidence" value="ECO:0007669"/>
    <property type="project" value="UniProtKB-KW"/>
</dbReference>
<reference evidence="10 11" key="2">
    <citation type="submission" date="2016-05" db="EMBL/GenBank/DDBJ databases">
        <title>Lineage-specific infection strategies underlie the spectrum of fungal disease in amphibians.</title>
        <authorList>
            <person name="Cuomo C.A."/>
            <person name="Farrer R.A."/>
            <person name="James T."/>
            <person name="Longcore J."/>
            <person name="Birren B."/>
        </authorList>
    </citation>
    <scope>NUCLEOTIDE SEQUENCE [LARGE SCALE GENOMIC DNA]</scope>
    <source>
        <strain evidence="10 11">JEL423</strain>
    </source>
</reference>
<evidence type="ECO:0000313" key="10">
    <source>
        <dbReference type="EMBL" id="OAJ35767.1"/>
    </source>
</evidence>
<reference evidence="10 11" key="1">
    <citation type="submission" date="2006-10" db="EMBL/GenBank/DDBJ databases">
        <title>The Genome Sequence of Batrachochytrium dendrobatidis JEL423.</title>
        <authorList>
            <consortium name="The Broad Institute Genome Sequencing Platform"/>
            <person name="Birren B."/>
            <person name="Lander E."/>
            <person name="Galagan J."/>
            <person name="Cuomo C."/>
            <person name="Devon K."/>
            <person name="Jaffe D."/>
            <person name="Butler J."/>
            <person name="Alvarez P."/>
            <person name="Gnerre S."/>
            <person name="Grabherr M."/>
            <person name="Kleber M."/>
            <person name="Mauceli E."/>
            <person name="Brockman W."/>
            <person name="Young S."/>
            <person name="LaButti K."/>
            <person name="Sykes S."/>
            <person name="DeCaprio D."/>
            <person name="Crawford M."/>
            <person name="Koehrsen M."/>
            <person name="Engels R."/>
            <person name="Montgomery P."/>
            <person name="Pearson M."/>
            <person name="Howarth C."/>
            <person name="Larson L."/>
            <person name="White J."/>
            <person name="O'Leary S."/>
            <person name="Kodira C."/>
            <person name="Zeng Q."/>
            <person name="Yandava C."/>
            <person name="Alvarado L."/>
            <person name="Longcore J."/>
            <person name="James T."/>
        </authorList>
    </citation>
    <scope>NUCLEOTIDE SEQUENCE [LARGE SCALE GENOMIC DNA]</scope>
    <source>
        <strain evidence="10 11">JEL423</strain>
    </source>
</reference>
<evidence type="ECO:0000256" key="3">
    <source>
        <dbReference type="ARBA" id="ARBA00022729"/>
    </source>
</evidence>
<protein>
    <recommendedName>
        <fullName evidence="9">Peptidase A1 domain-containing protein</fullName>
    </recommendedName>
</protein>
<name>A0A177W6R0_BATDL</name>
<dbReference type="InterPro" id="IPR001461">
    <property type="entry name" value="Aspartic_peptidase_A1"/>
</dbReference>
<dbReference type="EMBL" id="DS022300">
    <property type="protein sequence ID" value="OAJ35765.1"/>
    <property type="molecule type" value="Genomic_DNA"/>
</dbReference>
<dbReference type="EMBL" id="DS022300">
    <property type="protein sequence ID" value="OAJ35766.1"/>
    <property type="molecule type" value="Genomic_DNA"/>
</dbReference>
<feature type="compositionally biased region" description="Polar residues" evidence="7">
    <location>
        <begin position="429"/>
        <end position="443"/>
    </location>
</feature>
<keyword evidence="4" id="KW-0064">Aspartyl protease</keyword>
<dbReference type="GO" id="GO:0006508">
    <property type="term" value="P:proteolysis"/>
    <property type="evidence" value="ECO:0007669"/>
    <property type="project" value="UniProtKB-KW"/>
</dbReference>